<feature type="domain" description="Calponin-homology (CH)" evidence="5">
    <location>
        <begin position="502"/>
        <end position="611"/>
    </location>
</feature>
<evidence type="ECO:0000259" key="6">
    <source>
        <dbReference type="PROSITE" id="PS50222"/>
    </source>
</evidence>
<evidence type="ECO:0000256" key="2">
    <source>
        <dbReference type="ARBA" id="ARBA00022737"/>
    </source>
</evidence>
<dbReference type="InterPro" id="IPR001715">
    <property type="entry name" value="CH_dom"/>
</dbReference>
<dbReference type="CDD" id="cd21298">
    <property type="entry name" value="CH_PLS_rpt3"/>
    <property type="match status" value="1"/>
</dbReference>
<dbReference type="InterPro" id="IPR039959">
    <property type="entry name" value="Fimbrin/Plastin"/>
</dbReference>
<feature type="domain" description="Calponin-homology (CH)" evidence="5">
    <location>
        <begin position="110"/>
        <end position="226"/>
    </location>
</feature>
<dbReference type="Gene3D" id="1.10.418.10">
    <property type="entry name" value="Calponin-like domain"/>
    <property type="match status" value="4"/>
</dbReference>
<dbReference type="FunFam" id="1.10.238.10:FF:000263">
    <property type="entry name" value="plastin-1 isoform X2"/>
    <property type="match status" value="1"/>
</dbReference>
<dbReference type="GO" id="GO:0051639">
    <property type="term" value="P:actin filament network formation"/>
    <property type="evidence" value="ECO:0007669"/>
    <property type="project" value="TreeGrafter"/>
</dbReference>
<feature type="domain" description="EF-hand" evidence="6">
    <location>
        <begin position="47"/>
        <end position="78"/>
    </location>
</feature>
<dbReference type="GO" id="GO:0005509">
    <property type="term" value="F:calcium ion binding"/>
    <property type="evidence" value="ECO:0007669"/>
    <property type="project" value="InterPro"/>
</dbReference>
<dbReference type="AlphaFoldDB" id="A0A9F1U4P7"/>
<reference evidence="7" key="1">
    <citation type="submission" date="2022-05" db="EMBL/GenBank/DDBJ databases">
        <authorList>
            <person name="Mikhailov K."/>
            <person name="Kravchuk O."/>
            <person name="Lyupina Y."/>
            <person name="Adameyko K."/>
        </authorList>
    </citation>
    <scope>NUCLEOTIDE SEQUENCE</scope>
</reference>
<dbReference type="PROSITE" id="PS50222">
    <property type="entry name" value="EF_HAND_2"/>
    <property type="match status" value="2"/>
</dbReference>
<dbReference type="InterPro" id="IPR018247">
    <property type="entry name" value="EF_Hand_1_Ca_BS"/>
</dbReference>
<accession>A0A9F1U4P7</accession>
<dbReference type="Pfam" id="PF00307">
    <property type="entry name" value="CH"/>
    <property type="match status" value="4"/>
</dbReference>
<proteinExistence type="evidence at transcript level"/>
<feature type="domain" description="Calponin-homology (CH)" evidence="5">
    <location>
        <begin position="379"/>
        <end position="489"/>
    </location>
</feature>
<dbReference type="InterPro" id="IPR002048">
    <property type="entry name" value="EF_hand_dom"/>
</dbReference>
<dbReference type="GO" id="GO:0051015">
    <property type="term" value="F:actin filament binding"/>
    <property type="evidence" value="ECO:0007669"/>
    <property type="project" value="InterPro"/>
</dbReference>
<keyword evidence="3" id="KW-0106">Calcium</keyword>
<evidence type="ECO:0000256" key="3">
    <source>
        <dbReference type="ARBA" id="ARBA00022837"/>
    </source>
</evidence>
<evidence type="ECO:0000256" key="1">
    <source>
        <dbReference type="ARBA" id="ARBA00022723"/>
    </source>
</evidence>
<keyword evidence="2" id="KW-0677">Repeat</keyword>
<keyword evidence="4" id="KW-0009">Actin-binding</keyword>
<evidence type="ECO:0000256" key="4">
    <source>
        <dbReference type="ARBA" id="ARBA00023203"/>
    </source>
</evidence>
<dbReference type="PANTHER" id="PTHR19961">
    <property type="entry name" value="FIMBRIN/PLASTIN"/>
    <property type="match status" value="1"/>
</dbReference>
<protein>
    <submittedName>
        <fullName evidence="7">Fimbrin 2</fullName>
    </submittedName>
</protein>
<sequence length="614" mass="68401">MSAMSEERKAEIRAQFDQFDEDKNGHITAKEIGNVMKGLGESVPQYKIRDMIKEVDLDENGTVEFEEFVIMFQKIQGGKKKFALADTSEKAKKLVKVEGTVEGVQHSFSEEETAAFADWINFQLEEDPEAQKYLPISEEGLDLFKKVGDGIVLCKLINTSVPNTIDERTINKEKLSVYRVHENHTLALNSASAIGCNIVNIGADDLVQGRPHLALGLLWQVIRIGLFAKINLQNCPELYVLLKEGETLADLLALSPEEILLRWFNYHLESAGHPRRVANFSKDIMDSENYTVLLSQIAPEGSGVDRSPLQEHDVEKRAVAMLGQADKIKCKKFVRAKDVVKGNSRLNMAFVANLFNNYPALKAPEEGLPDFDLGDFGETREERTFRNWMNSLGVNPFVNNLYSDLCDGLVLLQLLDKVKPGIVDWGKVNDGDSLKKMGGNMKKLENCNYAVELAHKLRFSLVGIGGRDINDGNRTLTLAVVWQLMRAYTLAVLQKLSDSDKPVTDADIVAWANDMYLSAKKDSKVASFRDPSIATSLPVIDLVDAIRAGAVNYDIVHAEATSEEDLMANAKYAISMSRKIGARVYALPEDLVEVKQKMVMTVYACLMTKAQGKK</sequence>
<dbReference type="FunFam" id="1.10.418.10:FF:000042">
    <property type="entry name" value="Fimbrin, putative"/>
    <property type="match status" value="1"/>
</dbReference>
<dbReference type="CDD" id="cd00051">
    <property type="entry name" value="EFh"/>
    <property type="match status" value="1"/>
</dbReference>
<dbReference type="InterPro" id="IPR001589">
    <property type="entry name" value="Actinin_actin-bd_CS"/>
</dbReference>
<dbReference type="FunFam" id="1.10.418.10:FF:000010">
    <property type="entry name" value="Plastin-3 isoform 1"/>
    <property type="match status" value="1"/>
</dbReference>
<dbReference type="EMBL" id="ON500542">
    <property type="protein sequence ID" value="WAW84882.1"/>
    <property type="molecule type" value="mRNA"/>
</dbReference>
<dbReference type="FunFam" id="1.10.418.10:FF:000031">
    <property type="entry name" value="Fimbrin-2 like"/>
    <property type="match status" value="1"/>
</dbReference>
<dbReference type="GO" id="GO:0032432">
    <property type="term" value="C:actin filament bundle"/>
    <property type="evidence" value="ECO:0007669"/>
    <property type="project" value="TreeGrafter"/>
</dbReference>
<dbReference type="Pfam" id="PF13499">
    <property type="entry name" value="EF-hand_7"/>
    <property type="match status" value="1"/>
</dbReference>
<dbReference type="CDD" id="cd21292">
    <property type="entry name" value="CH_PLS_rpt1"/>
    <property type="match status" value="1"/>
</dbReference>
<dbReference type="GO" id="GO:0005884">
    <property type="term" value="C:actin filament"/>
    <property type="evidence" value="ECO:0007669"/>
    <property type="project" value="TreeGrafter"/>
</dbReference>
<dbReference type="InterPro" id="IPR036872">
    <property type="entry name" value="CH_dom_sf"/>
</dbReference>
<dbReference type="GO" id="GO:0005737">
    <property type="term" value="C:cytoplasm"/>
    <property type="evidence" value="ECO:0007669"/>
    <property type="project" value="UniProtKB-ARBA"/>
</dbReference>
<dbReference type="FunFam" id="1.10.418.10:FF:000027">
    <property type="entry name" value="Probable fimbrin"/>
    <property type="match status" value="1"/>
</dbReference>
<dbReference type="InterPro" id="IPR011992">
    <property type="entry name" value="EF-hand-dom_pair"/>
</dbReference>
<dbReference type="PANTHER" id="PTHR19961:SF18">
    <property type="entry name" value="FI19014P1"/>
    <property type="match status" value="1"/>
</dbReference>
<feature type="domain" description="Calponin-homology (CH)" evidence="5">
    <location>
        <begin position="254"/>
        <end position="359"/>
    </location>
</feature>
<keyword evidence="1" id="KW-0479">Metal-binding</keyword>
<dbReference type="SUPFAM" id="SSF47473">
    <property type="entry name" value="EF-hand"/>
    <property type="match status" value="1"/>
</dbReference>
<dbReference type="PROSITE" id="PS00020">
    <property type="entry name" value="ACTININ_2"/>
    <property type="match status" value="2"/>
</dbReference>
<dbReference type="CDD" id="cd21301">
    <property type="entry name" value="CH_PLS_rpt4"/>
    <property type="match status" value="1"/>
</dbReference>
<evidence type="ECO:0000259" key="5">
    <source>
        <dbReference type="PROSITE" id="PS50021"/>
    </source>
</evidence>
<dbReference type="SUPFAM" id="SSF47576">
    <property type="entry name" value="Calponin-homology domain, CH-domain"/>
    <property type="match status" value="1"/>
</dbReference>
<dbReference type="Gene3D" id="1.10.238.10">
    <property type="entry name" value="EF-hand"/>
    <property type="match status" value="1"/>
</dbReference>
<dbReference type="CDD" id="cd21295">
    <property type="entry name" value="CH_PLS_rpt2"/>
    <property type="match status" value="1"/>
</dbReference>
<dbReference type="SMART" id="SM00054">
    <property type="entry name" value="EFh"/>
    <property type="match status" value="2"/>
</dbReference>
<name>A0A9F1U4P7_HALDU</name>
<dbReference type="PROSITE" id="PS00018">
    <property type="entry name" value="EF_HAND_1"/>
    <property type="match status" value="2"/>
</dbReference>
<dbReference type="PROSITE" id="PS00019">
    <property type="entry name" value="ACTININ_1"/>
    <property type="match status" value="1"/>
</dbReference>
<evidence type="ECO:0000313" key="7">
    <source>
        <dbReference type="EMBL" id="WAW84882.1"/>
    </source>
</evidence>
<dbReference type="GO" id="GO:0051017">
    <property type="term" value="P:actin filament bundle assembly"/>
    <property type="evidence" value="ECO:0007669"/>
    <property type="project" value="InterPro"/>
</dbReference>
<dbReference type="SMART" id="SM00033">
    <property type="entry name" value="CH"/>
    <property type="match status" value="4"/>
</dbReference>
<organism evidence="7">
    <name type="scientific">Halisarca dujardinii</name>
    <name type="common">Dujardin's slime sponge</name>
    <dbReference type="NCBI Taxonomy" id="2583056"/>
    <lineage>
        <taxon>Eukaryota</taxon>
        <taxon>Metazoa</taxon>
        <taxon>Porifera</taxon>
        <taxon>Demospongiae</taxon>
        <taxon>Verongimorpha</taxon>
        <taxon>Chondrillida</taxon>
        <taxon>Halisarcidae</taxon>
        <taxon>Halisarca</taxon>
    </lineage>
</organism>
<feature type="domain" description="EF-hand" evidence="6">
    <location>
        <begin position="7"/>
        <end position="42"/>
    </location>
</feature>
<dbReference type="PROSITE" id="PS50021">
    <property type="entry name" value="CH"/>
    <property type="match status" value="4"/>
</dbReference>